<accession>A0A1F6TFP7</accession>
<dbReference type="PANTHER" id="PTHR33516:SF2">
    <property type="entry name" value="LEXA REPRESSOR-RELATED"/>
    <property type="match status" value="1"/>
</dbReference>
<dbReference type="STRING" id="1817764.A2637_06345"/>
<dbReference type="PANTHER" id="PTHR33516">
    <property type="entry name" value="LEXA REPRESSOR"/>
    <property type="match status" value="1"/>
</dbReference>
<protein>
    <recommendedName>
        <fullName evidence="1">Peptidase S24/S26A/S26B/S26C domain-containing protein</fullName>
    </recommendedName>
</protein>
<comment type="caution">
    <text evidence="2">The sequence shown here is derived from an EMBL/GenBank/DDBJ whole genome shotgun (WGS) entry which is preliminary data.</text>
</comment>
<evidence type="ECO:0000259" key="1">
    <source>
        <dbReference type="Pfam" id="PF00717"/>
    </source>
</evidence>
<feature type="domain" description="Peptidase S24/S26A/S26B/S26C" evidence="1">
    <location>
        <begin position="19"/>
        <end position="99"/>
    </location>
</feature>
<dbReference type="InterPro" id="IPR050077">
    <property type="entry name" value="LexA_repressor"/>
</dbReference>
<dbReference type="AlphaFoldDB" id="A0A1F6TFP7"/>
<dbReference type="Pfam" id="PF00717">
    <property type="entry name" value="Peptidase_S24"/>
    <property type="match status" value="1"/>
</dbReference>
<dbReference type="InterPro" id="IPR036286">
    <property type="entry name" value="LexA/Signal_pep-like_sf"/>
</dbReference>
<gene>
    <name evidence="2" type="ORF">A2637_06345</name>
</gene>
<organism evidence="2 3">
    <name type="scientific">Candidatus Muproteobacteria bacterium RIFCSPHIGHO2_01_FULL_65_16</name>
    <dbReference type="NCBI Taxonomy" id="1817764"/>
    <lineage>
        <taxon>Bacteria</taxon>
        <taxon>Pseudomonadati</taxon>
        <taxon>Pseudomonadota</taxon>
        <taxon>Candidatus Muproteobacteria</taxon>
    </lineage>
</organism>
<dbReference type="InterPro" id="IPR015927">
    <property type="entry name" value="Peptidase_S24_S26A/B/C"/>
</dbReference>
<dbReference type="Proteomes" id="UP000179360">
    <property type="component" value="Unassembled WGS sequence"/>
</dbReference>
<dbReference type="CDD" id="cd06529">
    <property type="entry name" value="S24_LexA-like"/>
    <property type="match status" value="1"/>
</dbReference>
<evidence type="ECO:0000313" key="2">
    <source>
        <dbReference type="EMBL" id="OGI43932.1"/>
    </source>
</evidence>
<dbReference type="EMBL" id="MFSY01000127">
    <property type="protein sequence ID" value="OGI43932.1"/>
    <property type="molecule type" value="Genomic_DNA"/>
</dbReference>
<evidence type="ECO:0000313" key="3">
    <source>
        <dbReference type="Proteomes" id="UP000179360"/>
    </source>
</evidence>
<reference evidence="2 3" key="1">
    <citation type="journal article" date="2016" name="Nat. Commun.">
        <title>Thousands of microbial genomes shed light on interconnected biogeochemical processes in an aquifer system.</title>
        <authorList>
            <person name="Anantharaman K."/>
            <person name="Brown C.T."/>
            <person name="Hug L.A."/>
            <person name="Sharon I."/>
            <person name="Castelle C.J."/>
            <person name="Probst A.J."/>
            <person name="Thomas B.C."/>
            <person name="Singh A."/>
            <person name="Wilkins M.J."/>
            <person name="Karaoz U."/>
            <person name="Brodie E.L."/>
            <person name="Williams K.H."/>
            <person name="Hubbard S.S."/>
            <person name="Banfield J.F."/>
        </authorList>
    </citation>
    <scope>NUCLEOTIDE SEQUENCE [LARGE SCALE GENOMIC DNA]</scope>
</reference>
<name>A0A1F6TFP7_9PROT</name>
<dbReference type="Gene3D" id="2.10.109.10">
    <property type="entry name" value="Umud Fragment, subunit A"/>
    <property type="match status" value="1"/>
</dbReference>
<proteinExistence type="predicted"/>
<dbReference type="InterPro" id="IPR039418">
    <property type="entry name" value="LexA-like"/>
</dbReference>
<sequence>MIPAPAGDHQEIGGCAEAEPYALRVIGDSMAPEFLEGQIIIVDPALPPRDGAYVVVDYAGETLFRRFVVEGARRYLKALSEGHPAVELTGAFHVRGVVVQRAGRRRRERKHYL</sequence>
<dbReference type="SUPFAM" id="SSF51306">
    <property type="entry name" value="LexA/Signal peptidase"/>
    <property type="match status" value="1"/>
</dbReference>